<proteinExistence type="predicted"/>
<sequence>MHAEDKTQSNTCGFRLETNRNRSTSRSRGCRRNAIPAIGYELPPMARRENEKAPMDLVFSGRTQAAAWFRVEKIPVSGAKLFFSLLHECRLQQPSAIAEEGQLLRSRKNCVRLRDCRGANTPVVVTEPV</sequence>
<accession>A0AAV7RZQ0</accession>
<comment type="caution">
    <text evidence="2">The sequence shown here is derived from an EMBL/GenBank/DDBJ whole genome shotgun (WGS) entry which is preliminary data.</text>
</comment>
<dbReference type="EMBL" id="JANPWB010000009">
    <property type="protein sequence ID" value="KAJ1157425.1"/>
    <property type="molecule type" value="Genomic_DNA"/>
</dbReference>
<evidence type="ECO:0000313" key="3">
    <source>
        <dbReference type="Proteomes" id="UP001066276"/>
    </source>
</evidence>
<keyword evidence="3" id="KW-1185">Reference proteome</keyword>
<name>A0AAV7RZQ0_PLEWA</name>
<organism evidence="2 3">
    <name type="scientific">Pleurodeles waltl</name>
    <name type="common">Iberian ribbed newt</name>
    <dbReference type="NCBI Taxonomy" id="8319"/>
    <lineage>
        <taxon>Eukaryota</taxon>
        <taxon>Metazoa</taxon>
        <taxon>Chordata</taxon>
        <taxon>Craniata</taxon>
        <taxon>Vertebrata</taxon>
        <taxon>Euteleostomi</taxon>
        <taxon>Amphibia</taxon>
        <taxon>Batrachia</taxon>
        <taxon>Caudata</taxon>
        <taxon>Salamandroidea</taxon>
        <taxon>Salamandridae</taxon>
        <taxon>Pleurodelinae</taxon>
        <taxon>Pleurodeles</taxon>
    </lineage>
</organism>
<dbReference type="AlphaFoldDB" id="A0AAV7RZQ0"/>
<evidence type="ECO:0000313" key="2">
    <source>
        <dbReference type="EMBL" id="KAJ1157425.1"/>
    </source>
</evidence>
<gene>
    <name evidence="2" type="ORF">NDU88_010138</name>
</gene>
<dbReference type="Proteomes" id="UP001066276">
    <property type="component" value="Chromosome 5"/>
</dbReference>
<feature type="region of interest" description="Disordered" evidence="1">
    <location>
        <begin position="1"/>
        <end position="29"/>
    </location>
</feature>
<protein>
    <submittedName>
        <fullName evidence="2">Uncharacterized protein</fullName>
    </submittedName>
</protein>
<reference evidence="2" key="1">
    <citation type="journal article" date="2022" name="bioRxiv">
        <title>Sequencing and chromosome-scale assembly of the giantPleurodeles waltlgenome.</title>
        <authorList>
            <person name="Brown T."/>
            <person name="Elewa A."/>
            <person name="Iarovenko S."/>
            <person name="Subramanian E."/>
            <person name="Araus A.J."/>
            <person name="Petzold A."/>
            <person name="Susuki M."/>
            <person name="Suzuki K.-i.T."/>
            <person name="Hayashi T."/>
            <person name="Toyoda A."/>
            <person name="Oliveira C."/>
            <person name="Osipova E."/>
            <person name="Leigh N.D."/>
            <person name="Simon A."/>
            <person name="Yun M.H."/>
        </authorList>
    </citation>
    <scope>NUCLEOTIDE SEQUENCE</scope>
    <source>
        <strain evidence="2">20211129_DDA</strain>
        <tissue evidence="2">Liver</tissue>
    </source>
</reference>
<evidence type="ECO:0000256" key="1">
    <source>
        <dbReference type="SAM" id="MobiDB-lite"/>
    </source>
</evidence>